<dbReference type="Proteomes" id="UP000051913">
    <property type="component" value="Unassembled WGS sequence"/>
</dbReference>
<gene>
    <name evidence="2" type="ORF">CP49_22105</name>
</gene>
<feature type="region of interest" description="Disordered" evidence="1">
    <location>
        <begin position="48"/>
        <end position="86"/>
    </location>
</feature>
<dbReference type="AlphaFoldDB" id="A0A0R3LUD5"/>
<comment type="caution">
    <text evidence="2">The sequence shown here is derived from an EMBL/GenBank/DDBJ whole genome shotgun (WGS) entry which is preliminary data.</text>
</comment>
<evidence type="ECO:0000256" key="1">
    <source>
        <dbReference type="SAM" id="MobiDB-lite"/>
    </source>
</evidence>
<protein>
    <submittedName>
        <fullName evidence="2">Uncharacterized protein</fullName>
    </submittedName>
</protein>
<dbReference type="EMBL" id="LLXX01000047">
    <property type="protein sequence ID" value="KRR10814.1"/>
    <property type="molecule type" value="Genomic_DNA"/>
</dbReference>
<reference evidence="2 3" key="1">
    <citation type="submission" date="2014-03" db="EMBL/GenBank/DDBJ databases">
        <title>Bradyrhizobium valentinum sp. nov., isolated from effective nodules of Lupinus mariae-josephae, a lupine endemic of basic-lime soils in Eastern Spain.</title>
        <authorList>
            <person name="Duran D."/>
            <person name="Rey L."/>
            <person name="Navarro A."/>
            <person name="Busquets A."/>
            <person name="Imperial J."/>
            <person name="Ruiz-Argueso T."/>
        </authorList>
    </citation>
    <scope>NUCLEOTIDE SEQUENCE [LARGE SCALE GENOMIC DNA]</scope>
    <source>
        <strain evidence="2 3">LmjM3</strain>
    </source>
</reference>
<name>A0A0R3LUD5_9BRAD</name>
<organism evidence="2 3">
    <name type="scientific">Bradyrhizobium valentinum</name>
    <dbReference type="NCBI Taxonomy" id="1518501"/>
    <lineage>
        <taxon>Bacteria</taxon>
        <taxon>Pseudomonadati</taxon>
        <taxon>Pseudomonadota</taxon>
        <taxon>Alphaproteobacteria</taxon>
        <taxon>Hyphomicrobiales</taxon>
        <taxon>Nitrobacteraceae</taxon>
        <taxon>Bradyrhizobium</taxon>
    </lineage>
</organism>
<accession>A0A0R3LUD5</accession>
<keyword evidence="3" id="KW-1185">Reference proteome</keyword>
<proteinExistence type="predicted"/>
<evidence type="ECO:0000313" key="2">
    <source>
        <dbReference type="EMBL" id="KRR10814.1"/>
    </source>
</evidence>
<sequence>MFEANFMLPWNFSEEGAAENHMAQLQHSMQVAAPRTAVLSIITRRRGGNDHFRRPALPTPALLTEDAKEASGHGVQAKRSMSGAIS</sequence>
<evidence type="ECO:0000313" key="3">
    <source>
        <dbReference type="Proteomes" id="UP000051913"/>
    </source>
</evidence>